<evidence type="ECO:0000256" key="8">
    <source>
        <dbReference type="HAMAP-Rule" id="MF_00022"/>
    </source>
</evidence>
<dbReference type="EMBL" id="JBHTOQ010000004">
    <property type="protein sequence ID" value="MFD1480533.1"/>
    <property type="molecule type" value="Genomic_DNA"/>
</dbReference>
<dbReference type="Pfam" id="PF00749">
    <property type="entry name" value="tRNA-synt_1c"/>
    <property type="match status" value="1"/>
</dbReference>
<dbReference type="HAMAP" id="MF_00022">
    <property type="entry name" value="Glu_tRNA_synth_type1"/>
    <property type="match status" value="1"/>
</dbReference>
<dbReference type="InterPro" id="IPR000924">
    <property type="entry name" value="Glu/Gln-tRNA-synth"/>
</dbReference>
<dbReference type="Proteomes" id="UP001597302">
    <property type="component" value="Unassembled WGS sequence"/>
</dbReference>
<dbReference type="CDD" id="cd00808">
    <property type="entry name" value="GluRS_core"/>
    <property type="match status" value="1"/>
</dbReference>
<keyword evidence="12" id="KW-1185">Reference proteome</keyword>
<keyword evidence="7 8" id="KW-0030">Aminoacyl-tRNA synthetase</keyword>
<dbReference type="InterPro" id="IPR049940">
    <property type="entry name" value="GluQ/Sye"/>
</dbReference>
<dbReference type="InterPro" id="IPR020751">
    <property type="entry name" value="aa-tRNA-synth_I_codon-bd_sub2"/>
</dbReference>
<dbReference type="PROSITE" id="PS00178">
    <property type="entry name" value="AA_TRNA_LIGASE_I"/>
    <property type="match status" value="1"/>
</dbReference>
<dbReference type="InterPro" id="IPR014729">
    <property type="entry name" value="Rossmann-like_a/b/a_fold"/>
</dbReference>
<dbReference type="InterPro" id="IPR001412">
    <property type="entry name" value="aa-tRNA-synth_I_CS"/>
</dbReference>
<evidence type="ECO:0000256" key="1">
    <source>
        <dbReference type="ARBA" id="ARBA00007894"/>
    </source>
</evidence>
<dbReference type="InterPro" id="IPR020058">
    <property type="entry name" value="Glu/Gln-tRNA-synth_Ib_cat-dom"/>
</dbReference>
<keyword evidence="6 8" id="KW-0648">Protein biosynthesis</keyword>
<dbReference type="Pfam" id="PF19269">
    <property type="entry name" value="Anticodon_2"/>
    <property type="match status" value="1"/>
</dbReference>
<keyword evidence="5 8" id="KW-0067">ATP-binding</keyword>
<keyword evidence="4 8" id="KW-0547">Nucleotide-binding</keyword>
<organism evidence="11 12">
    <name type="scientific">Paracoccus nototheniae</name>
    <dbReference type="NCBI Taxonomy" id="2489002"/>
    <lineage>
        <taxon>Bacteria</taxon>
        <taxon>Pseudomonadati</taxon>
        <taxon>Pseudomonadota</taxon>
        <taxon>Alphaproteobacteria</taxon>
        <taxon>Rhodobacterales</taxon>
        <taxon>Paracoccaceae</taxon>
        <taxon>Paracoccus</taxon>
    </lineage>
</organism>
<feature type="binding site" evidence="8">
    <location>
        <position position="238"/>
    </location>
    <ligand>
        <name>ATP</name>
        <dbReference type="ChEBI" id="CHEBI:30616"/>
    </ligand>
</feature>
<gene>
    <name evidence="8 11" type="primary">gltX</name>
    <name evidence="11" type="ORF">ACFQ5P_04420</name>
</gene>
<comment type="subunit">
    <text evidence="8">Monomer.</text>
</comment>
<comment type="catalytic activity">
    <reaction evidence="8">
        <text>tRNA(Glu) + L-glutamate + ATP = L-glutamyl-tRNA(Glu) + AMP + diphosphate</text>
        <dbReference type="Rhea" id="RHEA:23540"/>
        <dbReference type="Rhea" id="RHEA-COMP:9663"/>
        <dbReference type="Rhea" id="RHEA-COMP:9680"/>
        <dbReference type="ChEBI" id="CHEBI:29985"/>
        <dbReference type="ChEBI" id="CHEBI:30616"/>
        <dbReference type="ChEBI" id="CHEBI:33019"/>
        <dbReference type="ChEBI" id="CHEBI:78442"/>
        <dbReference type="ChEBI" id="CHEBI:78520"/>
        <dbReference type="ChEBI" id="CHEBI:456215"/>
        <dbReference type="EC" id="6.1.1.17"/>
    </reaction>
</comment>
<evidence type="ECO:0000256" key="5">
    <source>
        <dbReference type="ARBA" id="ARBA00022840"/>
    </source>
</evidence>
<evidence type="ECO:0000259" key="9">
    <source>
        <dbReference type="Pfam" id="PF00749"/>
    </source>
</evidence>
<evidence type="ECO:0000313" key="12">
    <source>
        <dbReference type="Proteomes" id="UP001597302"/>
    </source>
</evidence>
<dbReference type="InterPro" id="IPR004527">
    <property type="entry name" value="Glu-tRNA-ligase_bac/mito"/>
</dbReference>
<feature type="short sequence motif" description="'HIGH' region" evidence="8">
    <location>
        <begin position="13"/>
        <end position="23"/>
    </location>
</feature>
<dbReference type="InterPro" id="IPR033910">
    <property type="entry name" value="GluRS_core"/>
</dbReference>
<dbReference type="Gene3D" id="1.10.10.350">
    <property type="match status" value="1"/>
</dbReference>
<comment type="subcellular location">
    <subcellularLocation>
        <location evidence="8">Cytoplasm</location>
    </subcellularLocation>
</comment>
<evidence type="ECO:0000313" key="11">
    <source>
        <dbReference type="EMBL" id="MFD1480533.1"/>
    </source>
</evidence>
<comment type="function">
    <text evidence="8">Catalyzes the attachment of glutamate to tRNA(Glu) in a two-step reaction: glutamate is first activated by ATP to form Glu-AMP and then transferred to the acceptor end of tRNA(Glu).</text>
</comment>
<dbReference type="PANTHER" id="PTHR43311:SF2">
    <property type="entry name" value="GLUTAMATE--TRNA LIGASE, MITOCHONDRIAL-RELATED"/>
    <property type="match status" value="1"/>
</dbReference>
<dbReference type="GO" id="GO:0004818">
    <property type="term" value="F:glutamate-tRNA ligase activity"/>
    <property type="evidence" value="ECO:0007669"/>
    <property type="project" value="UniProtKB-EC"/>
</dbReference>
<evidence type="ECO:0000256" key="4">
    <source>
        <dbReference type="ARBA" id="ARBA00022741"/>
    </source>
</evidence>
<evidence type="ECO:0000259" key="10">
    <source>
        <dbReference type="Pfam" id="PF19269"/>
    </source>
</evidence>
<dbReference type="InterPro" id="IPR045462">
    <property type="entry name" value="aa-tRNA-synth_I_cd-bd"/>
</dbReference>
<dbReference type="Gene3D" id="3.40.50.620">
    <property type="entry name" value="HUPs"/>
    <property type="match status" value="1"/>
</dbReference>
<evidence type="ECO:0000256" key="6">
    <source>
        <dbReference type="ARBA" id="ARBA00022917"/>
    </source>
</evidence>
<evidence type="ECO:0000256" key="2">
    <source>
        <dbReference type="ARBA" id="ARBA00022490"/>
    </source>
</evidence>
<sequence>MSQTAPVVTRFAPSPTGYLHIGGARTALFNWLFARGRGGKFLLRIEDTDRARSTPEATAAILKGLEWLGLDWDGEPISQFARKDRHAEVARQMMDNGTAYPCFSTTDEIAAWREANPRQPFLSPWRDRTDHPDAPFAIRLRAPRTGETVIADQVQGDVRVGNDQLDDMVLLRSDGTPTYMLAVVVDDHDMGVTHVIRGDDHLTNTARQIQILDAMGWPRPVYAHIPLIHGEDGKKLSKRHGAVGLHEFAALGYPPAAMRNYLARLGWSHGDDELFGDAEARDWFGLEGIGRAPARLDFKKLEHVSGHHIGAMPDDQVLAALQDYLVETGAPALTGTQRQRIMGAMSVLKEKARTLPGLLDQARFAMIERPVAIDDKAAKALDPVSRGMLTSLTAAVQNASWSRDDLEEAAQQVASENGVGLGKIAGPLRAALAGTSTTPSVFDMMTALGREETLARLQDQTDLAG</sequence>
<feature type="short sequence motif" description="'KMSKS' region" evidence="8">
    <location>
        <begin position="235"/>
        <end position="239"/>
    </location>
</feature>
<keyword evidence="3 8" id="KW-0436">Ligase</keyword>
<dbReference type="PANTHER" id="PTHR43311">
    <property type="entry name" value="GLUTAMATE--TRNA LIGASE"/>
    <property type="match status" value="1"/>
</dbReference>
<feature type="domain" description="Aminoacyl-tRNA synthetase class I anticodon-binding" evidence="10">
    <location>
        <begin position="318"/>
        <end position="459"/>
    </location>
</feature>
<evidence type="ECO:0000256" key="7">
    <source>
        <dbReference type="ARBA" id="ARBA00023146"/>
    </source>
</evidence>
<protein>
    <recommendedName>
        <fullName evidence="8">Glutamate--tRNA ligase</fullName>
        <ecNumber evidence="8">6.1.1.17</ecNumber>
    </recommendedName>
    <alternativeName>
        <fullName evidence="8">Glutamyl-tRNA synthetase</fullName>
        <shortName evidence="8">GluRS</shortName>
    </alternativeName>
</protein>
<dbReference type="SUPFAM" id="SSF48163">
    <property type="entry name" value="An anticodon-binding domain of class I aminoacyl-tRNA synthetases"/>
    <property type="match status" value="1"/>
</dbReference>
<comment type="caution">
    <text evidence="8">Lacks conserved residue(s) required for the propagation of feature annotation.</text>
</comment>
<comment type="caution">
    <text evidence="11">The sequence shown here is derived from an EMBL/GenBank/DDBJ whole genome shotgun (WGS) entry which is preliminary data.</text>
</comment>
<dbReference type="EC" id="6.1.1.17" evidence="8"/>
<reference evidence="12" key="1">
    <citation type="journal article" date="2019" name="Int. J. Syst. Evol. Microbiol.">
        <title>The Global Catalogue of Microorganisms (GCM) 10K type strain sequencing project: providing services to taxonomists for standard genome sequencing and annotation.</title>
        <authorList>
            <consortium name="The Broad Institute Genomics Platform"/>
            <consortium name="The Broad Institute Genome Sequencing Center for Infectious Disease"/>
            <person name="Wu L."/>
            <person name="Ma J."/>
        </authorList>
    </citation>
    <scope>NUCLEOTIDE SEQUENCE [LARGE SCALE GENOMIC DNA]</scope>
    <source>
        <strain evidence="12">CCM 8875</strain>
    </source>
</reference>
<dbReference type="NCBIfam" id="TIGR00464">
    <property type="entry name" value="gltX_bact"/>
    <property type="match status" value="1"/>
</dbReference>
<dbReference type="PRINTS" id="PR00987">
    <property type="entry name" value="TRNASYNTHGLU"/>
</dbReference>
<feature type="domain" description="Glutamyl/glutaminyl-tRNA synthetase class Ib catalytic" evidence="9">
    <location>
        <begin position="7"/>
        <end position="302"/>
    </location>
</feature>
<accession>A0ABW4DV52</accession>
<comment type="similarity">
    <text evidence="1 8">Belongs to the class-I aminoacyl-tRNA synthetase family. Glutamate--tRNA ligase type 1 subfamily.</text>
</comment>
<keyword evidence="2 8" id="KW-0963">Cytoplasm</keyword>
<dbReference type="SUPFAM" id="SSF52374">
    <property type="entry name" value="Nucleotidylyl transferase"/>
    <property type="match status" value="1"/>
</dbReference>
<evidence type="ECO:0000256" key="3">
    <source>
        <dbReference type="ARBA" id="ARBA00022598"/>
    </source>
</evidence>
<dbReference type="InterPro" id="IPR008925">
    <property type="entry name" value="aa_tRNA-synth_I_cd-bd_sf"/>
</dbReference>
<dbReference type="RefSeq" id="WP_131574006.1">
    <property type="nucleotide sequence ID" value="NZ_JBHTOQ010000004.1"/>
</dbReference>
<proteinExistence type="inferred from homology"/>
<name>A0ABW4DV52_9RHOB</name>